<accession>A0A3T0HYJ5</accession>
<dbReference type="Pfam" id="PF00578">
    <property type="entry name" value="AhpC-TSA"/>
    <property type="match status" value="1"/>
</dbReference>
<protein>
    <submittedName>
        <fullName evidence="4">Alkyl hydroperoxide reductase</fullName>
    </submittedName>
</protein>
<evidence type="ECO:0000259" key="3">
    <source>
        <dbReference type="PROSITE" id="PS51352"/>
    </source>
</evidence>
<proteinExistence type="predicted"/>
<sequence>MIKKVIAAVALIALLTVAIVQAVDKKSEKQPDTAKEVSANKTALTIGAKAPDFELKTLNGETVKLSDLKGKKVMLNFWATWCGPCKAEMPEMEEFFKSADKDIKILAVNIDPQLDVKGFVDEYKITFPVLLDTEDAVNTQYKVLAIPTTYFIDSKGVIQNIERGTMKLDDMKDYTSKLK</sequence>
<dbReference type="InterPro" id="IPR050553">
    <property type="entry name" value="Thioredoxin_ResA/DsbE_sf"/>
</dbReference>
<dbReference type="PANTHER" id="PTHR42852:SF1">
    <property type="entry name" value="THIOREDOXIN-LIKE PROTEIN YNEN"/>
    <property type="match status" value="1"/>
</dbReference>
<dbReference type="InterPro" id="IPR013766">
    <property type="entry name" value="Thioredoxin_domain"/>
</dbReference>
<dbReference type="Gene3D" id="3.40.30.10">
    <property type="entry name" value="Glutaredoxin"/>
    <property type="match status" value="1"/>
</dbReference>
<evidence type="ECO:0000313" key="5">
    <source>
        <dbReference type="Proteomes" id="UP000282892"/>
    </source>
</evidence>
<dbReference type="GO" id="GO:0016491">
    <property type="term" value="F:oxidoreductase activity"/>
    <property type="evidence" value="ECO:0007669"/>
    <property type="project" value="InterPro"/>
</dbReference>
<dbReference type="InterPro" id="IPR036249">
    <property type="entry name" value="Thioredoxin-like_sf"/>
</dbReference>
<dbReference type="RefSeq" id="WP_066398416.1">
    <property type="nucleotide sequence ID" value="NZ_CP022572.1"/>
</dbReference>
<dbReference type="PROSITE" id="PS00194">
    <property type="entry name" value="THIOREDOXIN_1"/>
    <property type="match status" value="1"/>
</dbReference>
<dbReference type="PROSITE" id="PS51352">
    <property type="entry name" value="THIOREDOXIN_2"/>
    <property type="match status" value="1"/>
</dbReference>
<dbReference type="InterPro" id="IPR000866">
    <property type="entry name" value="AhpC/TSA"/>
</dbReference>
<dbReference type="EMBL" id="CP022572">
    <property type="protein sequence ID" value="AZU62087.1"/>
    <property type="molecule type" value="Genomic_DNA"/>
</dbReference>
<dbReference type="KEGG" id="nmk:CHR53_12795"/>
<dbReference type="STRING" id="1193713.GCA_001636315_04995"/>
<feature type="chain" id="PRO_5019142050" evidence="2">
    <location>
        <begin position="23"/>
        <end position="179"/>
    </location>
</feature>
<evidence type="ECO:0000313" key="4">
    <source>
        <dbReference type="EMBL" id="AZU62087.1"/>
    </source>
</evidence>
<keyword evidence="5" id="KW-1185">Reference proteome</keyword>
<evidence type="ECO:0000256" key="2">
    <source>
        <dbReference type="SAM" id="SignalP"/>
    </source>
</evidence>
<evidence type="ECO:0000256" key="1">
    <source>
        <dbReference type="ARBA" id="ARBA00023157"/>
    </source>
</evidence>
<dbReference type="Proteomes" id="UP000282892">
    <property type="component" value="Chromosome"/>
</dbReference>
<gene>
    <name evidence="4" type="ORF">CHR53_12795</name>
</gene>
<dbReference type="InterPro" id="IPR017937">
    <property type="entry name" value="Thioredoxin_CS"/>
</dbReference>
<dbReference type="CDD" id="cd02966">
    <property type="entry name" value="TlpA_like_family"/>
    <property type="match status" value="1"/>
</dbReference>
<feature type="domain" description="Thioredoxin" evidence="3">
    <location>
        <begin position="44"/>
        <end position="179"/>
    </location>
</feature>
<feature type="signal peptide" evidence="2">
    <location>
        <begin position="1"/>
        <end position="22"/>
    </location>
</feature>
<dbReference type="OrthoDB" id="25753at2"/>
<keyword evidence="1" id="KW-1015">Disulfide bond</keyword>
<dbReference type="PANTHER" id="PTHR42852">
    <property type="entry name" value="THIOL:DISULFIDE INTERCHANGE PROTEIN DSBE"/>
    <property type="match status" value="1"/>
</dbReference>
<keyword evidence="2" id="KW-0732">Signal</keyword>
<reference evidence="4 5" key="1">
    <citation type="submission" date="2017-07" db="EMBL/GenBank/DDBJ databases">
        <title>The complete genome sequence of Bacillus mesonae strain H20-5, an efficient strain improving plant abiotic stress resistance.</title>
        <authorList>
            <person name="Kim S.Y."/>
            <person name="Song H."/>
            <person name="Sang M.K."/>
            <person name="Weon H.-Y."/>
            <person name="Song J."/>
        </authorList>
    </citation>
    <scope>NUCLEOTIDE SEQUENCE [LARGE SCALE GENOMIC DNA]</scope>
    <source>
        <strain evidence="4 5">H20-5</strain>
    </source>
</reference>
<dbReference type="GO" id="GO:0016209">
    <property type="term" value="F:antioxidant activity"/>
    <property type="evidence" value="ECO:0007669"/>
    <property type="project" value="InterPro"/>
</dbReference>
<dbReference type="SUPFAM" id="SSF52833">
    <property type="entry name" value="Thioredoxin-like"/>
    <property type="match status" value="1"/>
</dbReference>
<dbReference type="AlphaFoldDB" id="A0A3T0HYJ5"/>
<name>A0A3T0HYJ5_9BACI</name>
<organism evidence="4 5">
    <name type="scientific">Neobacillus mesonae</name>
    <dbReference type="NCBI Taxonomy" id="1193713"/>
    <lineage>
        <taxon>Bacteria</taxon>
        <taxon>Bacillati</taxon>
        <taxon>Bacillota</taxon>
        <taxon>Bacilli</taxon>
        <taxon>Bacillales</taxon>
        <taxon>Bacillaceae</taxon>
        <taxon>Neobacillus</taxon>
    </lineage>
</organism>